<accession>A0A0A6VH56</accession>
<dbReference type="Proteomes" id="UP000030588">
    <property type="component" value="Unassembled WGS sequence"/>
</dbReference>
<reference evidence="11 13" key="1">
    <citation type="submission" date="2014-10" db="EMBL/GenBank/DDBJ databases">
        <title>Draft genome of phytase producing Bacillus ginsengihumi strain M2.11.</title>
        <authorList>
            <person name="Toymentseva A."/>
            <person name="Boulygina E.A."/>
            <person name="Kazakov S.V."/>
            <person name="Kayumov I."/>
            <person name="Suleimanova A.D."/>
            <person name="Mardanova A.M."/>
            <person name="Maria S.N."/>
            <person name="Sergey M.Y."/>
            <person name="Sharipova M.R."/>
        </authorList>
    </citation>
    <scope>NUCLEOTIDE SEQUENCE [LARGE SCALE GENOMIC DNA]</scope>
    <source>
        <strain evidence="11 13">M2.11</strain>
    </source>
</reference>
<gene>
    <name evidence="12" type="primary">queD</name>
    <name evidence="12" type="ORF">G4D61_10510</name>
    <name evidence="11" type="ORF">NG54_00620</name>
</gene>
<organism evidence="11 13">
    <name type="scientific">Heyndrickxia ginsengihumi</name>
    <dbReference type="NCBI Taxonomy" id="363870"/>
    <lineage>
        <taxon>Bacteria</taxon>
        <taxon>Bacillati</taxon>
        <taxon>Bacillota</taxon>
        <taxon>Bacilli</taxon>
        <taxon>Bacillales</taxon>
        <taxon>Bacillaceae</taxon>
        <taxon>Heyndrickxia</taxon>
    </lineage>
</organism>
<reference evidence="12 14" key="3">
    <citation type="submission" date="2020-03" db="EMBL/GenBank/DDBJ databases">
        <title>Bacillus aquiflavi sp. nov., isolated from yellow water of strong flavor Chinese baijiu in Yibin region of China.</title>
        <authorList>
            <person name="Xie J."/>
        </authorList>
    </citation>
    <scope>NUCLEOTIDE SEQUENCE [LARGE SCALE GENOMIC DNA]</scope>
    <source>
        <strain evidence="12 14">Gsoil 114</strain>
    </source>
</reference>
<dbReference type="STRING" id="363870.NG54_00620"/>
<dbReference type="RefSeq" id="WP_025728480.1">
    <property type="nucleotide sequence ID" value="NZ_JAAIWK010000016.1"/>
</dbReference>
<keyword evidence="8" id="KW-0456">Lyase</keyword>
<reference evidence="12 14" key="2">
    <citation type="submission" date="2020-02" db="EMBL/GenBank/DDBJ databases">
        <authorList>
            <person name="Feng H."/>
        </authorList>
    </citation>
    <scope>NUCLEOTIDE SEQUENCE [LARGE SCALE GENOMIC DNA]</scope>
    <source>
        <strain evidence="12 14">Gsoil 114</strain>
    </source>
</reference>
<evidence type="ECO:0000256" key="6">
    <source>
        <dbReference type="ARBA" id="ARBA00022723"/>
    </source>
</evidence>
<dbReference type="UniPathway" id="UPA00391"/>
<evidence type="ECO:0000313" key="14">
    <source>
        <dbReference type="Proteomes" id="UP000476934"/>
    </source>
</evidence>
<evidence type="ECO:0000256" key="2">
    <source>
        <dbReference type="ARBA" id="ARBA00005061"/>
    </source>
</evidence>
<dbReference type="Gene3D" id="3.30.479.10">
    <property type="entry name" value="6-pyruvoyl tetrahydropterin synthase/QueD"/>
    <property type="match status" value="1"/>
</dbReference>
<dbReference type="InterPro" id="IPR007115">
    <property type="entry name" value="6-PTP_synth/QueD"/>
</dbReference>
<dbReference type="Proteomes" id="UP000476934">
    <property type="component" value="Unassembled WGS sequence"/>
</dbReference>
<evidence type="ECO:0000256" key="5">
    <source>
        <dbReference type="ARBA" id="ARBA00018141"/>
    </source>
</evidence>
<dbReference type="SUPFAM" id="SSF55620">
    <property type="entry name" value="Tetrahydrobiopterin biosynthesis enzymes-like"/>
    <property type="match status" value="1"/>
</dbReference>
<evidence type="ECO:0000256" key="1">
    <source>
        <dbReference type="ARBA" id="ARBA00001947"/>
    </source>
</evidence>
<comment type="cofactor">
    <cofactor evidence="1">
        <name>Zn(2+)</name>
        <dbReference type="ChEBI" id="CHEBI:29105"/>
    </cofactor>
</comment>
<keyword evidence="7" id="KW-0862">Zinc</keyword>
<dbReference type="PANTHER" id="PTHR12589">
    <property type="entry name" value="PYRUVOYL TETRAHYDROBIOPTERIN SYNTHASE"/>
    <property type="match status" value="1"/>
</dbReference>
<dbReference type="Pfam" id="PF01242">
    <property type="entry name" value="PTPS"/>
    <property type="match status" value="1"/>
</dbReference>
<evidence type="ECO:0000256" key="4">
    <source>
        <dbReference type="ARBA" id="ARBA00012982"/>
    </source>
</evidence>
<comment type="caution">
    <text evidence="11">The sequence shown here is derived from an EMBL/GenBank/DDBJ whole genome shotgun (WGS) entry which is preliminary data.</text>
</comment>
<proteinExistence type="inferred from homology"/>
<evidence type="ECO:0000313" key="11">
    <source>
        <dbReference type="EMBL" id="KHD86911.1"/>
    </source>
</evidence>
<dbReference type="GO" id="GO:0070497">
    <property type="term" value="F:6-carboxytetrahydropterin synthase activity"/>
    <property type="evidence" value="ECO:0007669"/>
    <property type="project" value="UniProtKB-EC"/>
</dbReference>
<evidence type="ECO:0000256" key="9">
    <source>
        <dbReference type="ARBA" id="ARBA00031449"/>
    </source>
</evidence>
<comment type="pathway">
    <text evidence="2">Purine metabolism; 7-cyano-7-deazaguanine biosynthesis.</text>
</comment>
<dbReference type="OrthoDB" id="9804698at2"/>
<dbReference type="EC" id="4.1.2.50" evidence="4"/>
<dbReference type="InterPro" id="IPR038418">
    <property type="entry name" value="6-PTP_synth/QueD_sf"/>
</dbReference>
<name>A0A0A6VH56_9BACI</name>
<evidence type="ECO:0000313" key="13">
    <source>
        <dbReference type="Proteomes" id="UP000030588"/>
    </source>
</evidence>
<evidence type="ECO:0000256" key="3">
    <source>
        <dbReference type="ARBA" id="ARBA00008900"/>
    </source>
</evidence>
<evidence type="ECO:0000256" key="10">
    <source>
        <dbReference type="ARBA" id="ARBA00048807"/>
    </source>
</evidence>
<dbReference type="AlphaFoldDB" id="A0A0A6VH56"/>
<dbReference type="PANTHER" id="PTHR12589:SF7">
    <property type="entry name" value="6-PYRUVOYL TETRAHYDROBIOPTERIN SYNTHASE"/>
    <property type="match status" value="1"/>
</dbReference>
<evidence type="ECO:0000256" key="8">
    <source>
        <dbReference type="ARBA" id="ARBA00023239"/>
    </source>
</evidence>
<dbReference type="EMBL" id="JRUN01000001">
    <property type="protein sequence ID" value="KHD86911.1"/>
    <property type="molecule type" value="Genomic_DNA"/>
</dbReference>
<protein>
    <recommendedName>
        <fullName evidence="5">6-carboxy-5,6,7,8-tetrahydropterin synthase</fullName>
        <ecNumber evidence="4">4.1.2.50</ecNumber>
    </recommendedName>
    <alternativeName>
        <fullName evidence="9">Queuosine biosynthesis protein QueD</fullName>
    </alternativeName>
</protein>
<comment type="similarity">
    <text evidence="3">Belongs to the PTPS family. QueD subfamily.</text>
</comment>
<sequence>MLQQFYPQPPTHQYCYELNKDMNFSAAHFIPNEKAGKCANVHGHTYFVNVTIAGNQLDEMGMLVNFSDLKKLVHGKYDHQLLNNFQEFKHTAPSTEVVAKTVYDIIQEYLDTLANQPKCIQVLVRETPTAYVIYRPSNTGKEQSFNE</sequence>
<evidence type="ECO:0000313" key="12">
    <source>
        <dbReference type="EMBL" id="NEY20387.1"/>
    </source>
</evidence>
<comment type="catalytic activity">
    <reaction evidence="10">
        <text>7,8-dihydroneopterin 3'-triphosphate + H2O = 6-carboxy-5,6,7,8-tetrahydropterin + triphosphate + acetaldehyde + 2 H(+)</text>
        <dbReference type="Rhea" id="RHEA:27966"/>
        <dbReference type="ChEBI" id="CHEBI:15343"/>
        <dbReference type="ChEBI" id="CHEBI:15377"/>
        <dbReference type="ChEBI" id="CHEBI:15378"/>
        <dbReference type="ChEBI" id="CHEBI:18036"/>
        <dbReference type="ChEBI" id="CHEBI:58462"/>
        <dbReference type="ChEBI" id="CHEBI:61032"/>
        <dbReference type="EC" id="4.1.2.50"/>
    </reaction>
</comment>
<keyword evidence="6" id="KW-0479">Metal-binding</keyword>
<keyword evidence="14" id="KW-1185">Reference proteome</keyword>
<dbReference type="NCBIfam" id="TIGR03367">
    <property type="entry name" value="queuosine_QueD"/>
    <property type="match status" value="1"/>
</dbReference>
<dbReference type="EMBL" id="JAAIWK010000016">
    <property type="protein sequence ID" value="NEY20387.1"/>
    <property type="molecule type" value="Genomic_DNA"/>
</dbReference>
<dbReference type="GO" id="GO:0046872">
    <property type="term" value="F:metal ion binding"/>
    <property type="evidence" value="ECO:0007669"/>
    <property type="project" value="UniProtKB-KW"/>
</dbReference>
<evidence type="ECO:0000256" key="7">
    <source>
        <dbReference type="ARBA" id="ARBA00022833"/>
    </source>
</evidence>